<name>A0A914CWT1_9BILA</name>
<protein>
    <submittedName>
        <fullName evidence="5">SEA domain-containing protein</fullName>
    </submittedName>
</protein>
<keyword evidence="2" id="KW-0472">Membrane</keyword>
<sequence length="478" mass="51651">MRSIFILFLFSILILAKPQGIDFPANFGNNQQRNEYNQNQYSSGVTSNRNLNPQGVGNYQYGPNTQNRPAIINNMVPPINTGPGNQSYPHLNNTIPLSNQGISIQVQLLSYTDSGNRLPNGRTCVCPNEKCTNASPQRSGYGCYFSFMIIISSADSSVKYDSTSFLKLRNDGNIDSQDMQEFQKTFSFIVDNQPTAIDIFVHHLGAVIDAQTGDLVQSNTVEHVDTFVQPLTENALASGNPNNQQNQLSGAMLGTQLRLSYSVACRGNLTGPGCDMACNRSSANSDTAICQNQKTKYFSICRWSSNKQQVSNCQNCPWGIKENAYCMDESGGVLEAQHAGVVSAGFRTSTIILAIVSGVLLVLLLLVIILGVVRARKNNAYAESAPGYNSNRTDYGRRTGAPEATPLYAGNGGADRPIPSPRHNPPALTQKPIIKSAMKNPGFQLPPPAHLGGGADSLNSSYTDRSSVPVPPSRSADV</sequence>
<organism evidence="4 5">
    <name type="scientific">Acrobeloides nanus</name>
    <dbReference type="NCBI Taxonomy" id="290746"/>
    <lineage>
        <taxon>Eukaryota</taxon>
        <taxon>Metazoa</taxon>
        <taxon>Ecdysozoa</taxon>
        <taxon>Nematoda</taxon>
        <taxon>Chromadorea</taxon>
        <taxon>Rhabditida</taxon>
        <taxon>Tylenchina</taxon>
        <taxon>Cephalobomorpha</taxon>
        <taxon>Cephaloboidea</taxon>
        <taxon>Cephalobidae</taxon>
        <taxon>Acrobeloides</taxon>
    </lineage>
</organism>
<feature type="signal peptide" evidence="3">
    <location>
        <begin position="1"/>
        <end position="16"/>
    </location>
</feature>
<feature type="compositionally biased region" description="Low complexity" evidence="1">
    <location>
        <begin position="465"/>
        <end position="478"/>
    </location>
</feature>
<feature type="region of interest" description="Disordered" evidence="1">
    <location>
        <begin position="383"/>
        <end position="478"/>
    </location>
</feature>
<evidence type="ECO:0000256" key="1">
    <source>
        <dbReference type="SAM" id="MobiDB-lite"/>
    </source>
</evidence>
<evidence type="ECO:0000256" key="3">
    <source>
        <dbReference type="SAM" id="SignalP"/>
    </source>
</evidence>
<evidence type="ECO:0000313" key="4">
    <source>
        <dbReference type="Proteomes" id="UP000887540"/>
    </source>
</evidence>
<dbReference type="AlphaFoldDB" id="A0A914CWT1"/>
<keyword evidence="4" id="KW-1185">Reference proteome</keyword>
<reference evidence="5" key="1">
    <citation type="submission" date="2022-11" db="UniProtKB">
        <authorList>
            <consortium name="WormBaseParasite"/>
        </authorList>
    </citation>
    <scope>IDENTIFICATION</scope>
</reference>
<dbReference type="Proteomes" id="UP000887540">
    <property type="component" value="Unplaced"/>
</dbReference>
<accession>A0A914CWT1</accession>
<keyword evidence="2" id="KW-1133">Transmembrane helix</keyword>
<proteinExistence type="predicted"/>
<keyword evidence="3" id="KW-0732">Signal</keyword>
<evidence type="ECO:0000256" key="2">
    <source>
        <dbReference type="SAM" id="Phobius"/>
    </source>
</evidence>
<evidence type="ECO:0000313" key="5">
    <source>
        <dbReference type="WBParaSite" id="ACRNAN_scaffold1506.g26326.t1"/>
    </source>
</evidence>
<dbReference type="WBParaSite" id="ACRNAN_scaffold1506.g26326.t1">
    <property type="protein sequence ID" value="ACRNAN_scaffold1506.g26326.t1"/>
    <property type="gene ID" value="ACRNAN_scaffold1506.g26326"/>
</dbReference>
<feature type="transmembrane region" description="Helical" evidence="2">
    <location>
        <begin position="351"/>
        <end position="373"/>
    </location>
</feature>
<feature type="chain" id="PRO_5036803121" evidence="3">
    <location>
        <begin position="17"/>
        <end position="478"/>
    </location>
</feature>
<keyword evidence="2" id="KW-0812">Transmembrane</keyword>